<proteinExistence type="predicted"/>
<dbReference type="Proteomes" id="UP000006873">
    <property type="component" value="Chromosome"/>
</dbReference>
<reference evidence="1 2" key="2">
    <citation type="journal article" date="2011" name="J. Bacteriol.">
        <title>Complete genome sequence of a carbon monoxide-utilizing acetogen, Eubacterium limosum KIST612.</title>
        <authorList>
            <person name="Roh H."/>
            <person name="Ko H.J."/>
            <person name="Kim D."/>
            <person name="Choi D.G."/>
            <person name="Park S."/>
            <person name="Kim S."/>
            <person name="Chang I.S."/>
            <person name="Choi I.G."/>
        </authorList>
    </citation>
    <scope>NUCLEOTIDE SEQUENCE [LARGE SCALE GENOMIC DNA]</scope>
    <source>
        <strain evidence="1 2">KIST612</strain>
    </source>
</reference>
<keyword evidence="2" id="KW-1185">Reference proteome</keyword>
<protein>
    <submittedName>
        <fullName evidence="1">Uncharacterized protein</fullName>
    </submittedName>
</protein>
<gene>
    <name evidence="1" type="ordered locus">ELI_4099</name>
</gene>
<dbReference type="AlphaFoldDB" id="E3GH86"/>
<dbReference type="KEGG" id="elm:ELI_4099"/>
<sequence length="39" mass="4551">MTQDIGLCKTVDNFCFVYKNRLKMCKTVENIRFSCGQCL</sequence>
<evidence type="ECO:0000313" key="2">
    <source>
        <dbReference type="Proteomes" id="UP000006873"/>
    </source>
</evidence>
<dbReference type="EMBL" id="CP002273">
    <property type="protein sequence ID" value="ADO39041.1"/>
    <property type="molecule type" value="Genomic_DNA"/>
</dbReference>
<evidence type="ECO:0000313" key="1">
    <source>
        <dbReference type="EMBL" id="ADO39041.1"/>
    </source>
</evidence>
<dbReference type="HOGENOM" id="CLU_3309933_0_0_9"/>
<name>E3GH86_9FIRM</name>
<organism evidence="1 2">
    <name type="scientific">Eubacterium callanderi</name>
    <dbReference type="NCBI Taxonomy" id="53442"/>
    <lineage>
        <taxon>Bacteria</taxon>
        <taxon>Bacillati</taxon>
        <taxon>Bacillota</taxon>
        <taxon>Clostridia</taxon>
        <taxon>Eubacteriales</taxon>
        <taxon>Eubacteriaceae</taxon>
        <taxon>Eubacterium</taxon>
    </lineage>
</organism>
<reference key="1">
    <citation type="submission" date="2010-09" db="EMBL/GenBank/DDBJ databases">
        <authorList>
            <person name="Roh H."/>
            <person name="Ko H.-J."/>
            <person name="Kim D."/>
            <person name="Choi D.G."/>
            <person name="Park S."/>
            <person name="Kim S."/>
            <person name="Kim K.H."/>
            <person name="Chang I.S."/>
            <person name="Choi I.-G."/>
        </authorList>
    </citation>
    <scope>NUCLEOTIDE SEQUENCE</scope>
    <source>
        <strain>KIST612</strain>
    </source>
</reference>
<accession>E3GH86</accession>